<keyword evidence="4" id="KW-1185">Reference proteome</keyword>
<comment type="caution">
    <text evidence="3">The sequence shown here is derived from an EMBL/GenBank/DDBJ whole genome shotgun (WGS) entry which is preliminary data.</text>
</comment>
<dbReference type="RefSeq" id="WP_241347044.1">
    <property type="nucleotide sequence ID" value="NZ_JAKZGP010000007.1"/>
</dbReference>
<protein>
    <submittedName>
        <fullName evidence="3">Permease</fullName>
    </submittedName>
</protein>
<dbReference type="PANTHER" id="PTHR36838:SF3">
    <property type="entry name" value="TRANSPORTER AUXIN EFFLUX CARRIER EC FAMILY"/>
    <property type="match status" value="1"/>
</dbReference>
<dbReference type="Proteomes" id="UP001165489">
    <property type="component" value="Unassembled WGS sequence"/>
</dbReference>
<gene>
    <name evidence="3" type="ORF">MM239_04730</name>
</gene>
<feature type="transmembrane region" description="Helical" evidence="2">
    <location>
        <begin position="203"/>
        <end position="225"/>
    </location>
</feature>
<feature type="transmembrane region" description="Helical" evidence="2">
    <location>
        <begin position="33"/>
        <end position="54"/>
    </location>
</feature>
<keyword evidence="2" id="KW-0472">Membrane</keyword>
<proteinExistence type="predicted"/>
<evidence type="ECO:0000256" key="2">
    <source>
        <dbReference type="SAM" id="Phobius"/>
    </source>
</evidence>
<evidence type="ECO:0000313" key="4">
    <source>
        <dbReference type="Proteomes" id="UP001165489"/>
    </source>
</evidence>
<feature type="transmembrane region" description="Helical" evidence="2">
    <location>
        <begin position="131"/>
        <end position="150"/>
    </location>
</feature>
<keyword evidence="1" id="KW-0813">Transport</keyword>
<evidence type="ECO:0000313" key="3">
    <source>
        <dbReference type="EMBL" id="MCH7408690.1"/>
    </source>
</evidence>
<organism evidence="3 4">
    <name type="scientific">Belliella filtrata</name>
    <dbReference type="NCBI Taxonomy" id="2923435"/>
    <lineage>
        <taxon>Bacteria</taxon>
        <taxon>Pseudomonadati</taxon>
        <taxon>Bacteroidota</taxon>
        <taxon>Cytophagia</taxon>
        <taxon>Cytophagales</taxon>
        <taxon>Cyclobacteriaceae</taxon>
        <taxon>Belliella</taxon>
    </lineage>
</organism>
<name>A0ABS9UXL3_9BACT</name>
<feature type="transmembrane region" description="Helical" evidence="2">
    <location>
        <begin position="237"/>
        <end position="255"/>
    </location>
</feature>
<dbReference type="PANTHER" id="PTHR36838">
    <property type="entry name" value="AUXIN EFFLUX CARRIER FAMILY PROTEIN"/>
    <property type="match status" value="1"/>
</dbReference>
<feature type="transmembrane region" description="Helical" evidence="2">
    <location>
        <begin position="330"/>
        <end position="349"/>
    </location>
</feature>
<feature type="transmembrane region" description="Helical" evidence="2">
    <location>
        <begin position="171"/>
        <end position="191"/>
    </location>
</feature>
<keyword evidence="2" id="KW-1133">Transmembrane helix</keyword>
<feature type="transmembrane region" description="Helical" evidence="2">
    <location>
        <begin position="6"/>
        <end position="21"/>
    </location>
</feature>
<feature type="transmembrane region" description="Helical" evidence="2">
    <location>
        <begin position="304"/>
        <end position="324"/>
    </location>
</feature>
<dbReference type="EMBL" id="JAKZGP010000007">
    <property type="protein sequence ID" value="MCH7408690.1"/>
    <property type="molecule type" value="Genomic_DNA"/>
</dbReference>
<accession>A0ABS9UXL3</accession>
<evidence type="ECO:0000256" key="1">
    <source>
        <dbReference type="ARBA" id="ARBA00022448"/>
    </source>
</evidence>
<feature type="transmembrane region" description="Helical" evidence="2">
    <location>
        <begin position="60"/>
        <end position="77"/>
    </location>
</feature>
<keyword evidence="2" id="KW-0812">Transmembrane</keyword>
<sequence length="380" mass="42281">MSIALQKTFSLILLIVLGLVLKRKFTQPEQHKGLKMIILDVALPAMIFVALLKIEVNPDLLILPVLALLFNILFLLISKYALPVLGIEQGTASMRTLLLLLPSLAPGLTCFPFVVSYLGEDVLAWAALADIGNKFFVLVLAYLLAISWYYKHHQLKKASTKDRVKQLLLAMLKEPINLVMISAIILLSFGINMESLPVFMSEAILMMKDMMTPLVLLFIGIAVVFKWDQLRMLAGMLLFRAGITFVISGIFVALVPMPIEAVLLAVVFPQSAVSFWPFAHMSAIRSMELSDESKKVKPTFDLELGVNLLALSMPFSTLLILGIFSSGTYFTNPYHIFLFGGIMLILSFLPKISKWISTLAMEEELGSLSQQKLNKNNSIE</sequence>
<reference evidence="3" key="1">
    <citation type="submission" date="2022-03" db="EMBL/GenBank/DDBJ databases">
        <title>De novo assembled genomes of Belliella spp. (Cyclobacteriaceae) strains.</title>
        <authorList>
            <person name="Szabo A."/>
            <person name="Korponai K."/>
            <person name="Felfoldi T."/>
        </authorList>
    </citation>
    <scope>NUCLEOTIDE SEQUENCE</scope>
    <source>
        <strain evidence="3">DSM 111904</strain>
    </source>
</reference>
<feature type="transmembrane region" description="Helical" evidence="2">
    <location>
        <begin position="97"/>
        <end position="119"/>
    </location>
</feature>